<gene>
    <name evidence="5" type="primary">rplD</name>
    <name evidence="7" type="ORF">A3F08_00295</name>
</gene>
<evidence type="ECO:0000313" key="8">
    <source>
        <dbReference type="Proteomes" id="UP000176451"/>
    </source>
</evidence>
<dbReference type="PANTHER" id="PTHR10746">
    <property type="entry name" value="50S RIBOSOMAL PROTEIN L4"/>
    <property type="match status" value="1"/>
</dbReference>
<reference evidence="7 8" key="1">
    <citation type="journal article" date="2016" name="Nat. Commun.">
        <title>Thousands of microbial genomes shed light on interconnected biogeochemical processes in an aquifer system.</title>
        <authorList>
            <person name="Anantharaman K."/>
            <person name="Brown C.T."/>
            <person name="Hug L.A."/>
            <person name="Sharon I."/>
            <person name="Castelle C.J."/>
            <person name="Probst A.J."/>
            <person name="Thomas B.C."/>
            <person name="Singh A."/>
            <person name="Wilkins M.J."/>
            <person name="Karaoz U."/>
            <person name="Brodie E.L."/>
            <person name="Williams K.H."/>
            <person name="Hubbard S.S."/>
            <person name="Banfield J.F."/>
        </authorList>
    </citation>
    <scope>NUCLEOTIDE SEQUENCE [LARGE SCALE GENOMIC DNA]</scope>
</reference>
<evidence type="ECO:0000256" key="4">
    <source>
        <dbReference type="ARBA" id="ARBA00035244"/>
    </source>
</evidence>
<evidence type="ECO:0000256" key="6">
    <source>
        <dbReference type="SAM" id="MobiDB-lite"/>
    </source>
</evidence>
<proteinExistence type="inferred from homology"/>
<dbReference type="HAMAP" id="MF_01328_B">
    <property type="entry name" value="Ribosomal_uL4_B"/>
    <property type="match status" value="1"/>
</dbReference>
<comment type="similarity">
    <text evidence="1 5">Belongs to the universal ribosomal protein uL4 family.</text>
</comment>
<keyword evidence="2 5" id="KW-0689">Ribosomal protein</keyword>
<keyword evidence="3 5" id="KW-0687">Ribonucleoprotein</keyword>
<evidence type="ECO:0000256" key="1">
    <source>
        <dbReference type="ARBA" id="ARBA00010528"/>
    </source>
</evidence>
<protein>
    <recommendedName>
        <fullName evidence="4 5">Large ribosomal subunit protein uL4</fullName>
    </recommendedName>
</protein>
<feature type="region of interest" description="Disordered" evidence="6">
    <location>
        <begin position="227"/>
        <end position="270"/>
    </location>
</feature>
<dbReference type="GO" id="GO:0019843">
    <property type="term" value="F:rRNA binding"/>
    <property type="evidence" value="ECO:0007669"/>
    <property type="project" value="UniProtKB-UniRule"/>
</dbReference>
<dbReference type="AlphaFoldDB" id="A0A1F5EDL9"/>
<name>A0A1F5EDL9_9BACT</name>
<keyword evidence="5" id="KW-0699">rRNA-binding</keyword>
<dbReference type="InterPro" id="IPR013005">
    <property type="entry name" value="Ribosomal_uL4-like"/>
</dbReference>
<dbReference type="GO" id="GO:0005840">
    <property type="term" value="C:ribosome"/>
    <property type="evidence" value="ECO:0007669"/>
    <property type="project" value="UniProtKB-KW"/>
</dbReference>
<sequence>MIKTDLYKMSGDKDGQIELPKEIFAAKNNTDLLTQAVYIYLSNHRSGNAHTKIRSEVRGGGRKPWKQKGTGNARAGSTRSPIWIGGGITFGPRNVKNWQKRLSKKMRKLAIFNALSLKLSEKKLLVLNQISLKNIKTKEAVNFLEKMPIESGSVLLALSKKNPTLELSFRNLPYAKTISADSLNVYDILKYDWLIVDKDGLNKIEQTYLKKNVSNVSDVSKMSPLDFSSSNVHEKSRGRKVSTDIKNKTEMKTSSKKQQTVKKAKDKVKE</sequence>
<comment type="function">
    <text evidence="5">One of the primary rRNA binding proteins, this protein initially binds near the 5'-end of the 23S rRNA. It is important during the early stages of 50S assembly. It makes multiple contacts with different domains of the 23S rRNA in the assembled 50S subunit and ribosome.</text>
</comment>
<dbReference type="GO" id="GO:0003735">
    <property type="term" value="F:structural constituent of ribosome"/>
    <property type="evidence" value="ECO:0007669"/>
    <property type="project" value="InterPro"/>
</dbReference>
<feature type="compositionally biased region" description="Basic and acidic residues" evidence="6">
    <location>
        <begin position="241"/>
        <end position="253"/>
    </location>
</feature>
<dbReference type="Proteomes" id="UP000176451">
    <property type="component" value="Unassembled WGS sequence"/>
</dbReference>
<dbReference type="InterPro" id="IPR023574">
    <property type="entry name" value="Ribosomal_uL4_dom_sf"/>
</dbReference>
<evidence type="ECO:0000256" key="2">
    <source>
        <dbReference type="ARBA" id="ARBA00022980"/>
    </source>
</evidence>
<dbReference type="SUPFAM" id="SSF52166">
    <property type="entry name" value="Ribosomal protein L4"/>
    <property type="match status" value="1"/>
</dbReference>
<dbReference type="Pfam" id="PF00573">
    <property type="entry name" value="Ribosomal_L4"/>
    <property type="match status" value="1"/>
</dbReference>
<dbReference type="Gene3D" id="3.40.1370.10">
    <property type="match status" value="1"/>
</dbReference>
<dbReference type="GO" id="GO:0006412">
    <property type="term" value="P:translation"/>
    <property type="evidence" value="ECO:0007669"/>
    <property type="project" value="UniProtKB-UniRule"/>
</dbReference>
<dbReference type="GO" id="GO:1990904">
    <property type="term" value="C:ribonucleoprotein complex"/>
    <property type="evidence" value="ECO:0007669"/>
    <property type="project" value="UniProtKB-KW"/>
</dbReference>
<dbReference type="PANTHER" id="PTHR10746:SF6">
    <property type="entry name" value="LARGE RIBOSOMAL SUBUNIT PROTEIN UL4M"/>
    <property type="match status" value="1"/>
</dbReference>
<accession>A0A1F5EDL9</accession>
<evidence type="ECO:0000256" key="3">
    <source>
        <dbReference type="ARBA" id="ARBA00023274"/>
    </source>
</evidence>
<organism evidence="7 8">
    <name type="scientific">Candidatus Berkelbacteria bacterium RIFCSPHIGHO2_12_FULL_36_9</name>
    <dbReference type="NCBI Taxonomy" id="1797469"/>
    <lineage>
        <taxon>Bacteria</taxon>
        <taxon>Candidatus Berkelbacteria</taxon>
    </lineage>
</organism>
<evidence type="ECO:0000313" key="7">
    <source>
        <dbReference type="EMBL" id="OGD65451.1"/>
    </source>
</evidence>
<evidence type="ECO:0000256" key="5">
    <source>
        <dbReference type="HAMAP-Rule" id="MF_01328"/>
    </source>
</evidence>
<dbReference type="EMBL" id="MEZV01000057">
    <property type="protein sequence ID" value="OGD65451.1"/>
    <property type="molecule type" value="Genomic_DNA"/>
</dbReference>
<dbReference type="STRING" id="1797469.A3F08_00295"/>
<dbReference type="NCBIfam" id="TIGR03953">
    <property type="entry name" value="rplD_bact"/>
    <property type="match status" value="1"/>
</dbReference>
<comment type="caution">
    <text evidence="7">The sequence shown here is derived from an EMBL/GenBank/DDBJ whole genome shotgun (WGS) entry which is preliminary data.</text>
</comment>
<feature type="region of interest" description="Disordered" evidence="6">
    <location>
        <begin position="56"/>
        <end position="76"/>
    </location>
</feature>
<dbReference type="InterPro" id="IPR002136">
    <property type="entry name" value="Ribosomal_uL4"/>
</dbReference>
<keyword evidence="5" id="KW-0694">RNA-binding</keyword>
<comment type="subunit">
    <text evidence="5">Part of the 50S ribosomal subunit.</text>
</comment>
<comment type="function">
    <text evidence="5">Forms part of the polypeptide exit tunnel.</text>
</comment>
<feature type="compositionally biased region" description="Basic residues" evidence="6">
    <location>
        <begin position="259"/>
        <end position="270"/>
    </location>
</feature>